<feature type="domain" description="Cupin type-2" evidence="1">
    <location>
        <begin position="56"/>
        <end position="116"/>
    </location>
</feature>
<name>A0A0B9G6T0_9GAMM</name>
<proteinExistence type="predicted"/>
<accession>A0A0B9G6T0</accession>
<reference evidence="2 3" key="1">
    <citation type="submission" date="2014-12" db="EMBL/GenBank/DDBJ databases">
        <title>Genome sequencing of Photobacterium gaetbulicola AD005a.</title>
        <authorList>
            <person name="Adrian T.G.S."/>
            <person name="Chan K.G."/>
        </authorList>
    </citation>
    <scope>NUCLEOTIDE SEQUENCE [LARGE SCALE GENOMIC DNA]</scope>
    <source>
        <strain evidence="2 3">AD005a</strain>
    </source>
</reference>
<dbReference type="CDD" id="cd02233">
    <property type="entry name" value="cupin_HNL-like"/>
    <property type="match status" value="1"/>
</dbReference>
<dbReference type="SUPFAM" id="SSF51182">
    <property type="entry name" value="RmlC-like cupins"/>
    <property type="match status" value="1"/>
</dbReference>
<evidence type="ECO:0000313" key="2">
    <source>
        <dbReference type="EMBL" id="KHT64413.1"/>
    </source>
</evidence>
<dbReference type="Proteomes" id="UP000031278">
    <property type="component" value="Unassembled WGS sequence"/>
</dbReference>
<dbReference type="InterPro" id="IPR014710">
    <property type="entry name" value="RmlC-like_jellyroll"/>
</dbReference>
<evidence type="ECO:0000313" key="3">
    <source>
        <dbReference type="Proteomes" id="UP000031278"/>
    </source>
</evidence>
<dbReference type="Pfam" id="PF07883">
    <property type="entry name" value="Cupin_2"/>
    <property type="match status" value="1"/>
</dbReference>
<dbReference type="InterPro" id="IPR011051">
    <property type="entry name" value="RmlC_Cupin_sf"/>
</dbReference>
<dbReference type="AlphaFoldDB" id="A0A0B9G6T0"/>
<dbReference type="RefSeq" id="WP_039459969.1">
    <property type="nucleotide sequence ID" value="NZ_JWLZ01000090.1"/>
</dbReference>
<dbReference type="PANTHER" id="PTHR43698:SF1">
    <property type="entry name" value="BLL4564 PROTEIN"/>
    <property type="match status" value="1"/>
</dbReference>
<evidence type="ECO:0000259" key="1">
    <source>
        <dbReference type="Pfam" id="PF07883"/>
    </source>
</evidence>
<dbReference type="PANTHER" id="PTHR43698">
    <property type="entry name" value="RIBD C-TERMINAL DOMAIN CONTAINING PROTEIN"/>
    <property type="match status" value="1"/>
</dbReference>
<dbReference type="InterPro" id="IPR047263">
    <property type="entry name" value="HNL-like_cupin"/>
</dbReference>
<organism evidence="2 3">
    <name type="scientific">Photobacterium gaetbulicola</name>
    <dbReference type="NCBI Taxonomy" id="1295392"/>
    <lineage>
        <taxon>Bacteria</taxon>
        <taxon>Pseudomonadati</taxon>
        <taxon>Pseudomonadota</taxon>
        <taxon>Gammaproteobacteria</taxon>
        <taxon>Vibrionales</taxon>
        <taxon>Vibrionaceae</taxon>
        <taxon>Photobacterium</taxon>
    </lineage>
</organism>
<dbReference type="EMBL" id="JWLZ01000090">
    <property type="protein sequence ID" value="KHT64413.1"/>
    <property type="molecule type" value="Genomic_DNA"/>
</dbReference>
<dbReference type="InterPro" id="IPR013096">
    <property type="entry name" value="Cupin_2"/>
</dbReference>
<comment type="caution">
    <text evidence="2">The sequence shown here is derived from an EMBL/GenBank/DDBJ whole genome shotgun (WGS) entry which is preliminary data.</text>
</comment>
<gene>
    <name evidence="2" type="ORF">RJ45_06790</name>
</gene>
<protein>
    <submittedName>
        <fullName evidence="2">Cupin</fullName>
    </submittedName>
</protein>
<sequence length="147" mass="16169">MKTDFNALIPKELSQGVFNGKGIFSRGDKNDGYAAYFTGTSYLELLNKEGVSVFNVTFEPGCRNYWHIHHQGGQILLVTGGHGWYQEEGKPAKELLAGDVVHVAPGIKHWHGAAKDSWFAHLAVEIPAEGGSNEWLGPVTEQEYDAL</sequence>
<dbReference type="Gene3D" id="2.60.120.10">
    <property type="entry name" value="Jelly Rolls"/>
    <property type="match status" value="1"/>
</dbReference>